<comment type="caution">
    <text evidence="1">The sequence shown here is derived from an EMBL/GenBank/DDBJ whole genome shotgun (WGS) entry which is preliminary data.</text>
</comment>
<dbReference type="Proteomes" id="UP000309561">
    <property type="component" value="Unassembled WGS sequence"/>
</dbReference>
<protein>
    <submittedName>
        <fullName evidence="1">Uncharacterized protein</fullName>
    </submittedName>
</protein>
<evidence type="ECO:0000313" key="2">
    <source>
        <dbReference type="Proteomes" id="UP000309561"/>
    </source>
</evidence>
<accession>A0A4U2Z743</accession>
<name>A0A4U2Z743_9BACT</name>
<keyword evidence="2" id="KW-1185">Reference proteome</keyword>
<dbReference type="OrthoDB" id="5363116at2"/>
<dbReference type="AlphaFoldDB" id="A0A4U2Z743"/>
<organism evidence="1 2">
    <name type="scientific">Sulfurimonas crateris</name>
    <dbReference type="NCBI Taxonomy" id="2574727"/>
    <lineage>
        <taxon>Bacteria</taxon>
        <taxon>Pseudomonadati</taxon>
        <taxon>Campylobacterota</taxon>
        <taxon>Epsilonproteobacteria</taxon>
        <taxon>Campylobacterales</taxon>
        <taxon>Sulfurimonadaceae</taxon>
        <taxon>Sulfurimonas</taxon>
    </lineage>
</organism>
<sequence length="181" mass="21519">MKLLLLTTLLAITLYADVKHKMLELFQNRDYKEACTMGFKNFAQYSRDEEYVSLYGFSCLNIDYVDRLSVPITILKLTPESRANAAYFSIILMQKKLLYHALLDNYDISSLNLPTTDYILSKVFDFYTKQGKHEPKEFYIFEDEDDKNLKYKLYILKDGKIDKMIIEEFYNSISTKKHIYW</sequence>
<dbReference type="RefSeq" id="WP_137013493.1">
    <property type="nucleotide sequence ID" value="NZ_SZPX01000004.1"/>
</dbReference>
<proteinExistence type="predicted"/>
<dbReference type="EMBL" id="SZPX01000004">
    <property type="protein sequence ID" value="TKI69695.1"/>
    <property type="molecule type" value="Genomic_DNA"/>
</dbReference>
<gene>
    <name evidence="1" type="ORF">FCU45_06455</name>
</gene>
<evidence type="ECO:0000313" key="1">
    <source>
        <dbReference type="EMBL" id="TKI69695.1"/>
    </source>
</evidence>
<reference evidence="1 2" key="1">
    <citation type="submission" date="2019-04" db="EMBL/GenBank/DDBJ databases">
        <title>Sulfurimonas crateris sp. nov. a facultative anaerobic sulfur-oxidizing chemolithautotrophic bacterium isolated from a terrestrial mud vulcano.</title>
        <authorList>
            <person name="Ratnikova N.M."/>
            <person name="Slobodkin A.I."/>
            <person name="Merkel A.Y."/>
            <person name="Novikov A."/>
            <person name="Bonch-Osmolovskaya E.A."/>
            <person name="Slobodkina G.B."/>
        </authorList>
    </citation>
    <scope>NUCLEOTIDE SEQUENCE [LARGE SCALE GENOMIC DNA]</scope>
    <source>
        <strain evidence="1 2">SN118</strain>
    </source>
</reference>